<reference evidence="1" key="1">
    <citation type="journal article" date="2014" name="Front. Microbiol.">
        <title>High frequency of phylogenetically diverse reductive dehalogenase-homologous genes in deep subseafloor sedimentary metagenomes.</title>
        <authorList>
            <person name="Kawai M."/>
            <person name="Futagami T."/>
            <person name="Toyoda A."/>
            <person name="Takaki Y."/>
            <person name="Nishi S."/>
            <person name="Hori S."/>
            <person name="Arai W."/>
            <person name="Tsubouchi T."/>
            <person name="Morono Y."/>
            <person name="Uchiyama I."/>
            <person name="Ito T."/>
            <person name="Fujiyama A."/>
            <person name="Inagaki F."/>
            <person name="Takami H."/>
        </authorList>
    </citation>
    <scope>NUCLEOTIDE SEQUENCE</scope>
    <source>
        <strain evidence="1">Expedition CK06-06</strain>
    </source>
</reference>
<accession>X0TEM8</accession>
<proteinExistence type="predicted"/>
<sequence>MGKKSKKKTKPPKATKTLNDRQLEINNIKNQIEQLGLGEGNPDIKQFYQIIDNFTNTGIGWSGQITLNGYQRHIDVILTNNSNIKCQIALVYDQYA</sequence>
<protein>
    <submittedName>
        <fullName evidence="1">Uncharacterized protein</fullName>
    </submittedName>
</protein>
<dbReference type="EMBL" id="BARS01001193">
    <property type="protein sequence ID" value="GAF85781.1"/>
    <property type="molecule type" value="Genomic_DNA"/>
</dbReference>
<organism evidence="1">
    <name type="scientific">marine sediment metagenome</name>
    <dbReference type="NCBI Taxonomy" id="412755"/>
    <lineage>
        <taxon>unclassified sequences</taxon>
        <taxon>metagenomes</taxon>
        <taxon>ecological metagenomes</taxon>
    </lineage>
</organism>
<gene>
    <name evidence="1" type="ORF">S01H1_02475</name>
</gene>
<comment type="caution">
    <text evidence="1">The sequence shown here is derived from an EMBL/GenBank/DDBJ whole genome shotgun (WGS) entry which is preliminary data.</text>
</comment>
<name>X0TEM8_9ZZZZ</name>
<dbReference type="AlphaFoldDB" id="X0TEM8"/>
<evidence type="ECO:0000313" key="1">
    <source>
        <dbReference type="EMBL" id="GAF85781.1"/>
    </source>
</evidence>